<protein>
    <recommendedName>
        <fullName evidence="3">UDP-N-acetylglucosamine 2-epimerase domain-containing protein</fullName>
    </recommendedName>
</protein>
<dbReference type="AlphaFoldDB" id="A0A0P6XCC7"/>
<dbReference type="EMBL" id="LGCK01000007">
    <property type="protein sequence ID" value="KPL72884.1"/>
    <property type="molecule type" value="Genomic_DNA"/>
</dbReference>
<accession>A0A0P6XCC7</accession>
<organism evidence="1 2">
    <name type="scientific">Leptolinea tardivitalis</name>
    <dbReference type="NCBI Taxonomy" id="229920"/>
    <lineage>
        <taxon>Bacteria</taxon>
        <taxon>Bacillati</taxon>
        <taxon>Chloroflexota</taxon>
        <taxon>Anaerolineae</taxon>
        <taxon>Anaerolineales</taxon>
        <taxon>Anaerolineaceae</taxon>
        <taxon>Leptolinea</taxon>
    </lineage>
</organism>
<sequence length="485" mass="55202">MNTKASNEEVLQRLTTGDPIIFRGENLSELAAQSLLNVVSNNAAKKKSFLLSVSKSLIKAMVVPIWQKSATAVFQLLGYIKKKNDASICFFSFASSHTAVLIPIVREMQEKGIHSFNFVRASIGLSRLPSEIKRYQQITGDKPALLEQYYDLVLLARYYVCVFSMLGRFLKYCLKNREWVRLHWVDNNPVIQMFPEFALYFAPLSYLVLQTGLKNFTHSRAFLFGFDNCPRGRALVVTAVRNQIKTVSIQHGIMAIPRFYLPYAEKIVVWNDQDAEKLISAGANRERLLVWGSPLFGDVHSSKNWTSGNTLKVIFALTAGVPAIQVKKDVDLILAAISSISERKLELVIRPHPIDRRDFRRILNLRNVQISSEDDFSDLIKGCSLGIMYYSSVVLHFVLNNIPVAALLWDDLFDPTGVVQEKVVQKIRTTDDLAILVNLIERNDRAFQHEFMKEREIFLKKYLPEPGTVVCNKVISYLFNEEGRS</sequence>
<evidence type="ECO:0000313" key="1">
    <source>
        <dbReference type="EMBL" id="KPL72884.1"/>
    </source>
</evidence>
<keyword evidence="2" id="KW-1185">Reference proteome</keyword>
<name>A0A0P6XCC7_9CHLR</name>
<evidence type="ECO:0008006" key="3">
    <source>
        <dbReference type="Google" id="ProtNLM"/>
    </source>
</evidence>
<dbReference type="STRING" id="229920.ADM99_07505"/>
<dbReference type="InterPro" id="IPR043148">
    <property type="entry name" value="TagF_C"/>
</dbReference>
<dbReference type="SUPFAM" id="SSF53756">
    <property type="entry name" value="UDP-Glycosyltransferase/glycogen phosphorylase"/>
    <property type="match status" value="1"/>
</dbReference>
<reference evidence="1 2" key="1">
    <citation type="submission" date="2015-07" db="EMBL/GenBank/DDBJ databases">
        <title>Genome sequence of Leptolinea tardivitalis DSM 16556.</title>
        <authorList>
            <person name="Hemp J."/>
            <person name="Ward L.M."/>
            <person name="Pace L.A."/>
            <person name="Fischer W.W."/>
        </authorList>
    </citation>
    <scope>NUCLEOTIDE SEQUENCE [LARGE SCALE GENOMIC DNA]</scope>
    <source>
        <strain evidence="1 2">YMTK-2</strain>
    </source>
</reference>
<comment type="caution">
    <text evidence="1">The sequence shown here is derived from an EMBL/GenBank/DDBJ whole genome shotgun (WGS) entry which is preliminary data.</text>
</comment>
<evidence type="ECO:0000313" key="2">
    <source>
        <dbReference type="Proteomes" id="UP000050430"/>
    </source>
</evidence>
<gene>
    <name evidence="1" type="ORF">ADM99_07505</name>
</gene>
<dbReference type="Gene3D" id="3.40.50.12580">
    <property type="match status" value="1"/>
</dbReference>
<dbReference type="RefSeq" id="WP_062420991.1">
    <property type="nucleotide sequence ID" value="NZ_BBYA01000008.1"/>
</dbReference>
<dbReference type="Proteomes" id="UP000050430">
    <property type="component" value="Unassembled WGS sequence"/>
</dbReference>
<proteinExistence type="predicted"/>